<keyword evidence="1" id="KW-0812">Transmembrane</keyword>
<dbReference type="Proteomes" id="UP000036106">
    <property type="component" value="Chromosome"/>
</dbReference>
<feature type="transmembrane region" description="Helical" evidence="1">
    <location>
        <begin position="344"/>
        <end position="369"/>
    </location>
</feature>
<dbReference type="KEGG" id="lgn:ABM34_09805"/>
<evidence type="ECO:0000256" key="1">
    <source>
        <dbReference type="SAM" id="Phobius"/>
    </source>
</evidence>
<feature type="transmembrane region" description="Helical" evidence="1">
    <location>
        <begin position="217"/>
        <end position="240"/>
    </location>
</feature>
<proteinExistence type="predicted"/>
<reference evidence="3" key="1">
    <citation type="submission" date="2015-07" db="EMBL/GenBank/DDBJ databases">
        <title>Lactobacillus ginsenosidimutans/EMML 3141/ whole genome sequencing.</title>
        <authorList>
            <person name="Kim M.K."/>
            <person name="Im W.-T."/>
            <person name="Srinivasan S."/>
            <person name="Lee J.-J."/>
        </authorList>
    </citation>
    <scope>NUCLEOTIDE SEQUENCE [LARGE SCALE GENOMIC DNA]</scope>
    <source>
        <strain evidence="3">EMML 3041</strain>
    </source>
</reference>
<dbReference type="OrthoDB" id="9784157at2"/>
<dbReference type="AlphaFoldDB" id="A0A0H4QIM9"/>
<keyword evidence="3" id="KW-1185">Reference proteome</keyword>
<evidence type="ECO:0000313" key="3">
    <source>
        <dbReference type="Proteomes" id="UP000036106"/>
    </source>
</evidence>
<feature type="transmembrane region" description="Helical" evidence="1">
    <location>
        <begin position="318"/>
        <end position="338"/>
    </location>
</feature>
<feature type="transmembrane region" description="Helical" evidence="1">
    <location>
        <begin position="174"/>
        <end position="205"/>
    </location>
</feature>
<dbReference type="RefSeq" id="WP_048705392.1">
    <property type="nucleotide sequence ID" value="NZ_CP012034.1"/>
</dbReference>
<evidence type="ECO:0008006" key="4">
    <source>
        <dbReference type="Google" id="ProtNLM"/>
    </source>
</evidence>
<feature type="transmembrane region" description="Helical" evidence="1">
    <location>
        <begin position="381"/>
        <end position="400"/>
    </location>
</feature>
<protein>
    <recommendedName>
        <fullName evidence="4">Membrane protein 6-pyruvoyl-tetrahydropterin synthase-related domain-containing protein</fullName>
    </recommendedName>
</protein>
<feature type="transmembrane region" description="Helical" evidence="1">
    <location>
        <begin position="531"/>
        <end position="551"/>
    </location>
</feature>
<feature type="transmembrane region" description="Helical" evidence="1">
    <location>
        <begin position="151"/>
        <end position="168"/>
    </location>
</feature>
<keyword evidence="1" id="KW-1133">Transmembrane helix</keyword>
<evidence type="ECO:0000313" key="2">
    <source>
        <dbReference type="EMBL" id="AKP67797.1"/>
    </source>
</evidence>
<sequence length="561" mass="63769">MNTREKYLVVITDILLLALLTYPIFLGGLVGGYDPGFHMGRIQMLASNISAGHFPNPIGYEYLDKFGYGIGFFYGNFLMYPFAMLKVLGLSTYKAYIVFIFTFVALAIFSINFATQKLFHNSWATILSAPIYLTSYYFVSIIYIRAAAGELMAFALIPWILLSTFKMVQGETKYWPVFAVAFSLLLVSHVLSFLISVVTAGLIVIMNIIPVFKNRKILFSFIKGTLLFLGLSAVFLIPFVQQYTVQPYNSTAVDQYGNYLIIVYSVWMKNHVFDPTQFVQTMGLWLVILIIFALLYYLFKQIRSKSFHIKNKIIPQSFIIIAIYASLIVSPNLLQFAIKEFKPLVLLQVMTRVSVMIIPLFALLIAFALGDMIKNWGKFRLPLVAIFFAFIAIVTINNPIKSNLEQVGARKQPIPVGSISMGEYEPAAFMKYMTQHGFTVDQKFLEKNQDVDITENTHNEAVVKIDHNKSSRKVMLPRLYYKGYQVKTVYDGKSITKPAARMNGLVATKLPADFKSGKVIVTYQNTPESIAGWWITILTVVFMAVLLIWKFKKELSEIHME</sequence>
<dbReference type="EMBL" id="CP012034">
    <property type="protein sequence ID" value="AKP67797.1"/>
    <property type="molecule type" value="Genomic_DNA"/>
</dbReference>
<feature type="transmembrane region" description="Helical" evidence="1">
    <location>
        <begin position="95"/>
        <end position="114"/>
    </location>
</feature>
<accession>A0A0H4QIM9</accession>
<feature type="transmembrane region" description="Helical" evidence="1">
    <location>
        <begin position="7"/>
        <end position="30"/>
    </location>
</feature>
<feature type="transmembrane region" description="Helical" evidence="1">
    <location>
        <begin position="278"/>
        <end position="298"/>
    </location>
</feature>
<keyword evidence="1" id="KW-0472">Membrane</keyword>
<organism evidence="2 3">
    <name type="scientific">Companilactobacillus ginsenosidimutans</name>
    <dbReference type="NCBI Taxonomy" id="1007676"/>
    <lineage>
        <taxon>Bacteria</taxon>
        <taxon>Bacillati</taxon>
        <taxon>Bacillota</taxon>
        <taxon>Bacilli</taxon>
        <taxon>Lactobacillales</taxon>
        <taxon>Lactobacillaceae</taxon>
        <taxon>Companilactobacillus</taxon>
    </lineage>
</organism>
<feature type="transmembrane region" description="Helical" evidence="1">
    <location>
        <begin position="126"/>
        <end position="144"/>
    </location>
</feature>
<dbReference type="PATRIC" id="fig|1007676.4.peg.1984"/>
<name>A0A0H4QIM9_9LACO</name>
<gene>
    <name evidence="2" type="ORF">ABM34_09805</name>
</gene>
<dbReference type="STRING" id="1007676.ABM34_09805"/>
<feature type="transmembrane region" description="Helical" evidence="1">
    <location>
        <begin position="66"/>
        <end position="83"/>
    </location>
</feature>